<feature type="domain" description="HTH CENPB-type" evidence="6">
    <location>
        <begin position="61"/>
        <end position="132"/>
    </location>
</feature>
<evidence type="ECO:0000256" key="1">
    <source>
        <dbReference type="ARBA" id="ARBA00004123"/>
    </source>
</evidence>
<keyword evidence="3 4" id="KW-0539">Nucleus</keyword>
<evidence type="ECO:0000256" key="4">
    <source>
        <dbReference type="PROSITE-ProRule" id="PRU00320"/>
    </source>
</evidence>
<evidence type="ECO:0000256" key="2">
    <source>
        <dbReference type="ARBA" id="ARBA00023125"/>
    </source>
</evidence>
<dbReference type="InterPro" id="IPR006600">
    <property type="entry name" value="HTH_CenpB_DNA-bd_dom"/>
</dbReference>
<evidence type="ECO:0000256" key="3">
    <source>
        <dbReference type="ARBA" id="ARBA00023242"/>
    </source>
</evidence>
<evidence type="ECO:0000259" key="6">
    <source>
        <dbReference type="PROSITE" id="PS51253"/>
    </source>
</evidence>
<keyword evidence="2 4" id="KW-0238">DNA-binding</keyword>
<evidence type="ECO:0000259" key="5">
    <source>
        <dbReference type="PROSITE" id="PS50960"/>
    </source>
</evidence>
<reference evidence="7 8" key="1">
    <citation type="submission" date="2020-04" db="EMBL/GenBank/DDBJ databases">
        <authorList>
            <person name="Wallbank WR R."/>
            <person name="Pardo Diaz C."/>
            <person name="Kozak K."/>
            <person name="Martin S."/>
            <person name="Jiggins C."/>
            <person name="Moest M."/>
            <person name="Warren A I."/>
            <person name="Byers J.R.P. K."/>
            <person name="Montejo-Kovacevich G."/>
            <person name="Yen C E."/>
        </authorList>
    </citation>
    <scope>NUCLEOTIDE SEQUENCE [LARGE SCALE GENOMIC DNA]</scope>
</reference>
<dbReference type="InterPro" id="IPR009057">
    <property type="entry name" value="Homeodomain-like_sf"/>
</dbReference>
<dbReference type="EMBL" id="CADEBC010000837">
    <property type="protein sequence ID" value="CAB3260931.1"/>
    <property type="molecule type" value="Genomic_DNA"/>
</dbReference>
<dbReference type="SMART" id="SM00674">
    <property type="entry name" value="CENPB"/>
    <property type="match status" value="1"/>
</dbReference>
<sequence length="508" mass="58355">MSKRKIKVLSLSDKLKIVNAFESGKSRNEIQREFNLPESTYYKIIKSKDSIKSECSDGHGNIKRTRVSEFPNIEKCLLEWIKQTLDKNIPIDGPLLKEKSKEFATKLGIQNFSASNGWLEGFKRRHDIAFKKAAGESKSVDQGVCNHWTEDLPNLLEGYKSDDIYNADETALFFKCLQDKTFTFKGEKCHGGKQSKERLTLLQCVNMSGTDKLPLLIIGKSKRPRCFKGVKTLPVDYANNTKAWMTKMLFKDWLKKVDKQMKINRKKNLLFIDNCAAHTDLPTLANVKVMFLPANTTSKLQPFDKGIIHSFKRFYRREVVKHILTSLEENNSPDINVLLAMKFARKAWYLVSDVTVKNCFKKAGFRKSTDEQDLPEENDVEIGPSNEEWTKLVSHESNMLMPSFEDFVQIDDDVTTAGEQTDDDIIKNCVNTCIAGNYSEDEAQIPETEIKIIPMKLALNALETVHQYFEYAAVVDRAIFDKIYELEKYIQNTKTETQTKLTDFFECK</sequence>
<comment type="subcellular location">
    <subcellularLocation>
        <location evidence="1 4">Nucleus</location>
    </subcellularLocation>
</comment>
<keyword evidence="8" id="KW-1185">Reference proteome</keyword>
<comment type="caution">
    <text evidence="7">The sequence shown here is derived from an EMBL/GenBank/DDBJ whole genome shotgun (WGS) entry which is preliminary data.</text>
</comment>
<dbReference type="InterPro" id="IPR050863">
    <property type="entry name" value="CenT-Element_Derived"/>
</dbReference>
<evidence type="ECO:0000313" key="8">
    <source>
        <dbReference type="Proteomes" id="UP000494106"/>
    </source>
</evidence>
<dbReference type="Proteomes" id="UP000494106">
    <property type="component" value="Unassembled WGS sequence"/>
</dbReference>
<gene>
    <name evidence="7" type="ORF">APLA_LOCUS17584</name>
</gene>
<protein>
    <recommendedName>
        <fullName evidence="9">Tigger transposable element-derived protein 4</fullName>
    </recommendedName>
</protein>
<proteinExistence type="predicted"/>
<dbReference type="PROSITE" id="PS51253">
    <property type="entry name" value="HTH_CENPB"/>
    <property type="match status" value="1"/>
</dbReference>
<dbReference type="InterPro" id="IPR004875">
    <property type="entry name" value="DDE_SF_endonuclease_dom"/>
</dbReference>
<dbReference type="PROSITE" id="PS50960">
    <property type="entry name" value="HTH_PSQ"/>
    <property type="match status" value="1"/>
</dbReference>
<dbReference type="PANTHER" id="PTHR19303:SF73">
    <property type="entry name" value="PROTEIN PDC2"/>
    <property type="match status" value="1"/>
</dbReference>
<name>A0A8S1BR46_ARCPL</name>
<dbReference type="OrthoDB" id="125347at2759"/>
<dbReference type="GO" id="GO:0005634">
    <property type="term" value="C:nucleus"/>
    <property type="evidence" value="ECO:0007669"/>
    <property type="project" value="UniProtKB-SubCell"/>
</dbReference>
<dbReference type="Pfam" id="PF04218">
    <property type="entry name" value="CENP-B_N"/>
    <property type="match status" value="1"/>
</dbReference>
<feature type="DNA-binding region" description="H-T-H motif" evidence="4">
    <location>
        <begin position="27"/>
        <end position="47"/>
    </location>
</feature>
<dbReference type="Pfam" id="PF03184">
    <property type="entry name" value="DDE_1"/>
    <property type="match status" value="1"/>
</dbReference>
<dbReference type="AlphaFoldDB" id="A0A8S1BR46"/>
<evidence type="ECO:0008006" key="9">
    <source>
        <dbReference type="Google" id="ProtNLM"/>
    </source>
</evidence>
<organism evidence="7 8">
    <name type="scientific">Arctia plantaginis</name>
    <name type="common">Wood tiger moth</name>
    <name type="synonym">Phalaena plantaginis</name>
    <dbReference type="NCBI Taxonomy" id="874455"/>
    <lineage>
        <taxon>Eukaryota</taxon>
        <taxon>Metazoa</taxon>
        <taxon>Ecdysozoa</taxon>
        <taxon>Arthropoda</taxon>
        <taxon>Hexapoda</taxon>
        <taxon>Insecta</taxon>
        <taxon>Pterygota</taxon>
        <taxon>Neoptera</taxon>
        <taxon>Endopterygota</taxon>
        <taxon>Lepidoptera</taxon>
        <taxon>Glossata</taxon>
        <taxon>Ditrysia</taxon>
        <taxon>Noctuoidea</taxon>
        <taxon>Erebidae</taxon>
        <taxon>Arctiinae</taxon>
        <taxon>Arctia</taxon>
    </lineage>
</organism>
<dbReference type="InterPro" id="IPR007889">
    <property type="entry name" value="HTH_Psq"/>
</dbReference>
<evidence type="ECO:0000313" key="7">
    <source>
        <dbReference type="EMBL" id="CAB3260931.1"/>
    </source>
</evidence>
<feature type="domain" description="HTH psq-type" evidence="5">
    <location>
        <begin position="1"/>
        <end position="51"/>
    </location>
</feature>
<dbReference type="PANTHER" id="PTHR19303">
    <property type="entry name" value="TRANSPOSON"/>
    <property type="match status" value="1"/>
</dbReference>
<dbReference type="SUPFAM" id="SSF46689">
    <property type="entry name" value="Homeodomain-like"/>
    <property type="match status" value="2"/>
</dbReference>
<dbReference type="GO" id="GO:0003677">
    <property type="term" value="F:DNA binding"/>
    <property type="evidence" value="ECO:0007669"/>
    <property type="project" value="UniProtKB-UniRule"/>
</dbReference>
<dbReference type="Gene3D" id="1.10.10.60">
    <property type="entry name" value="Homeodomain-like"/>
    <property type="match status" value="2"/>
</dbReference>
<dbReference type="Pfam" id="PF03221">
    <property type="entry name" value="HTH_Tnp_Tc5"/>
    <property type="match status" value="1"/>
</dbReference>
<accession>A0A8S1BR46</accession>